<evidence type="ECO:0000313" key="7">
    <source>
        <dbReference type="Proteomes" id="UP000494162"/>
    </source>
</evidence>
<evidence type="ECO:0000259" key="5">
    <source>
        <dbReference type="Pfam" id="PF02897"/>
    </source>
</evidence>
<dbReference type="GO" id="GO:0006508">
    <property type="term" value="P:proteolysis"/>
    <property type="evidence" value="ECO:0007669"/>
    <property type="project" value="UniProtKB-KW"/>
</dbReference>
<feature type="domain" description="Peptidase S9 prolyl oligopeptidase catalytic" evidence="4">
    <location>
        <begin position="512"/>
        <end position="716"/>
    </location>
</feature>
<dbReference type="GO" id="GO:0004252">
    <property type="term" value="F:serine-type endopeptidase activity"/>
    <property type="evidence" value="ECO:0007669"/>
    <property type="project" value="InterPro"/>
</dbReference>
<evidence type="ECO:0000259" key="4">
    <source>
        <dbReference type="Pfam" id="PF00326"/>
    </source>
</evidence>
<dbReference type="Proteomes" id="UP000494162">
    <property type="component" value="Unassembled WGS sequence"/>
</dbReference>
<dbReference type="SUPFAM" id="SSF53474">
    <property type="entry name" value="alpha/beta-Hydrolases"/>
    <property type="match status" value="1"/>
</dbReference>
<accession>A0A6P2RAS1</accession>
<dbReference type="PANTHER" id="PTHR42881">
    <property type="entry name" value="PROLYL ENDOPEPTIDASE"/>
    <property type="match status" value="1"/>
</dbReference>
<gene>
    <name evidence="6" type="ORF">BPS26883_06563</name>
</gene>
<keyword evidence="3" id="KW-0720">Serine protease</keyword>
<dbReference type="SUPFAM" id="SSF50993">
    <property type="entry name" value="Peptidase/esterase 'gauge' domain"/>
    <property type="match status" value="1"/>
</dbReference>
<dbReference type="PRINTS" id="PR00862">
    <property type="entry name" value="PROLIGOPTASE"/>
</dbReference>
<dbReference type="InterPro" id="IPR051167">
    <property type="entry name" value="Prolyl_oligopep/macrocyclase"/>
</dbReference>
<dbReference type="InterPro" id="IPR002470">
    <property type="entry name" value="Peptidase_S9A"/>
</dbReference>
<organism evidence="6 7">
    <name type="scientific">Burkholderia pseudomultivorans</name>
    <dbReference type="NCBI Taxonomy" id="1207504"/>
    <lineage>
        <taxon>Bacteria</taxon>
        <taxon>Pseudomonadati</taxon>
        <taxon>Pseudomonadota</taxon>
        <taxon>Betaproteobacteria</taxon>
        <taxon>Burkholderiales</taxon>
        <taxon>Burkholderiaceae</taxon>
        <taxon>Burkholderia</taxon>
        <taxon>Burkholderia cepacia complex</taxon>
    </lineage>
</organism>
<dbReference type="GO" id="GO:0005829">
    <property type="term" value="C:cytosol"/>
    <property type="evidence" value="ECO:0007669"/>
    <property type="project" value="TreeGrafter"/>
</dbReference>
<dbReference type="Pfam" id="PF02897">
    <property type="entry name" value="Peptidase_S9_N"/>
    <property type="match status" value="1"/>
</dbReference>
<dbReference type="Pfam" id="PF00326">
    <property type="entry name" value="Peptidase_S9"/>
    <property type="match status" value="1"/>
</dbReference>
<proteinExistence type="predicted"/>
<dbReference type="InterPro" id="IPR001375">
    <property type="entry name" value="Peptidase_S9_cat"/>
</dbReference>
<reference evidence="6 7" key="1">
    <citation type="submission" date="2019-09" db="EMBL/GenBank/DDBJ databases">
        <authorList>
            <person name="Depoorter E."/>
        </authorList>
    </citation>
    <scope>NUCLEOTIDE SEQUENCE [LARGE SCALE GENOMIC DNA]</scope>
    <source>
        <strain evidence="6">LMG 26883</strain>
    </source>
</reference>
<evidence type="ECO:0000256" key="2">
    <source>
        <dbReference type="ARBA" id="ARBA00022801"/>
    </source>
</evidence>
<evidence type="ECO:0000313" key="6">
    <source>
        <dbReference type="EMBL" id="VWC33666.1"/>
    </source>
</evidence>
<dbReference type="PANTHER" id="PTHR42881:SF13">
    <property type="entry name" value="PROLYL ENDOPEPTIDASE"/>
    <property type="match status" value="1"/>
</dbReference>
<dbReference type="Gene3D" id="2.130.10.120">
    <property type="entry name" value="Prolyl oligopeptidase, N-terminal domain"/>
    <property type="match status" value="1"/>
</dbReference>
<evidence type="ECO:0000256" key="1">
    <source>
        <dbReference type="ARBA" id="ARBA00022670"/>
    </source>
</evidence>
<dbReference type="Gene3D" id="3.40.50.1820">
    <property type="entry name" value="alpha/beta hydrolase"/>
    <property type="match status" value="1"/>
</dbReference>
<dbReference type="InterPro" id="IPR029058">
    <property type="entry name" value="AB_hydrolase_fold"/>
</dbReference>
<keyword evidence="2" id="KW-0378">Hydrolase</keyword>
<dbReference type="InterPro" id="IPR023302">
    <property type="entry name" value="Pept_S9A_N"/>
</dbReference>
<keyword evidence="1" id="KW-0645">Protease</keyword>
<name>A0A6P2RAS1_9BURK</name>
<dbReference type="EMBL" id="CABVPP010000097">
    <property type="protein sequence ID" value="VWC33666.1"/>
    <property type="molecule type" value="Genomic_DNA"/>
</dbReference>
<dbReference type="GO" id="GO:0070012">
    <property type="term" value="F:oligopeptidase activity"/>
    <property type="evidence" value="ECO:0007669"/>
    <property type="project" value="TreeGrafter"/>
</dbReference>
<protein>
    <submittedName>
        <fullName evidence="6">Peptidase S9 prolyl oligopeptidase</fullName>
    </submittedName>
</protein>
<feature type="domain" description="Peptidase S9A N-terminal" evidence="5">
    <location>
        <begin position="34"/>
        <end position="272"/>
    </location>
</feature>
<dbReference type="AlphaFoldDB" id="A0A6P2RAS1"/>
<evidence type="ECO:0000256" key="3">
    <source>
        <dbReference type="ARBA" id="ARBA00022825"/>
    </source>
</evidence>
<sequence>MACAGAAHAAIGHNRGLPSRGFVMSESFRWPAGADPFRYLEALGSTRARAWVDEQNARTRAALRDDDAYRALAARLAQAYLPRERPVIPTRWRDWAYDLWQDDLHPKGLWRRARWDDWRAGRPDWETLLDVDALGAEEGESWVFEQDAILYPDGDRALLSLSPGGADAVVVREFDLVQRRFVDDGFTIDTPGNHTVGWIDRDTVYVSWDRGEAHSTAAGYPYDARRWVRGTPLADAPVVFRGEPDDISAGVWFDPIDGRHVAWRSVDFFDAHAYRLTEAGEWARYDVPTHVEVGFWEGWLVLEPRLDWDCDGVRHAGGSLLAIREQAFLEGSRAFTTLFAPQPSTSACTWTHTRHTLIASWLDDVHNRTLLWQPHQADDGTWRWDARPFDWPGDAQIDVEPVESTLNDEVYVDVDTYLDPPECWLADLADCAADAASRRLLLDRPPVQFDAAGLVVRRASARSRDGTLVPYTLIGPRDALDGDARVARPCLLSGYGGFALPNLPGYSDALGIAWLERGGVAAFAHIRGGGEFGPRWHVDAQREHRQRSFDDFIAVAEDLIATGVTTAAQLGIEGGSNGGLLVAACMVQRPALFGAVLCRVPLLDMRRYPKLHAGAAWLDEYGDPDDPDEGAALAAYSPYHRVREGVAYPPLLLTTSTRDDRVHPAHARKMAARMHALGHDRVWYWENTDGGHGSADDLERAESDAAEFGFLWAHLGPAPARR</sequence>